<name>A0A815N7H7_9BILA</name>
<dbReference type="Proteomes" id="UP000663823">
    <property type="component" value="Unassembled WGS sequence"/>
</dbReference>
<gene>
    <name evidence="6" type="ORF">FNK824_LOCUS23658</name>
    <name evidence="5" type="ORF">OTI717_LOCUS13402</name>
    <name evidence="3" type="ORF">RFH988_LOCUS35256</name>
    <name evidence="4" type="ORF">SEV965_LOCUS32672</name>
</gene>
<keyword evidence="2" id="KW-0472">Membrane</keyword>
<dbReference type="EMBL" id="CAJOBE010005060">
    <property type="protein sequence ID" value="CAF3958835.1"/>
    <property type="molecule type" value="Genomic_DNA"/>
</dbReference>
<dbReference type="Proteomes" id="UP000663889">
    <property type="component" value="Unassembled WGS sequence"/>
</dbReference>
<protein>
    <submittedName>
        <fullName evidence="4">Uncharacterized protein</fullName>
    </submittedName>
</protein>
<evidence type="ECO:0000256" key="2">
    <source>
        <dbReference type="SAM" id="Phobius"/>
    </source>
</evidence>
<feature type="transmembrane region" description="Helical" evidence="2">
    <location>
        <begin position="41"/>
        <end position="62"/>
    </location>
</feature>
<feature type="region of interest" description="Disordered" evidence="1">
    <location>
        <begin position="1"/>
        <end position="33"/>
    </location>
</feature>
<comment type="caution">
    <text evidence="4">The sequence shown here is derived from an EMBL/GenBank/DDBJ whole genome shotgun (WGS) entry which is preliminary data.</text>
</comment>
<evidence type="ECO:0000256" key="1">
    <source>
        <dbReference type="SAM" id="MobiDB-lite"/>
    </source>
</evidence>
<dbReference type="EMBL" id="CAJNOU010004163">
    <property type="protein sequence ID" value="CAF1429457.1"/>
    <property type="molecule type" value="Genomic_DNA"/>
</dbReference>
<evidence type="ECO:0000313" key="7">
    <source>
        <dbReference type="Proteomes" id="UP000663889"/>
    </source>
</evidence>
<reference evidence="4" key="1">
    <citation type="submission" date="2021-02" db="EMBL/GenBank/DDBJ databases">
        <authorList>
            <person name="Nowell W R."/>
        </authorList>
    </citation>
    <scope>NUCLEOTIDE SEQUENCE</scope>
</reference>
<evidence type="ECO:0000313" key="3">
    <source>
        <dbReference type="EMBL" id="CAF1411969.1"/>
    </source>
</evidence>
<accession>A0A815N7H7</accession>
<evidence type="ECO:0000313" key="5">
    <source>
        <dbReference type="EMBL" id="CAF3714350.1"/>
    </source>
</evidence>
<sequence length="72" mass="8163">MSFTFTPVSVPLRSPSSTYSSERHEKNNNAMNDENGHASQLALILLIVGICVPCIWIINWLMHRNSYDSKAR</sequence>
<evidence type="ECO:0000313" key="4">
    <source>
        <dbReference type="EMBL" id="CAF1429457.1"/>
    </source>
</evidence>
<dbReference type="AlphaFoldDB" id="A0A815N7H7"/>
<organism evidence="4 7">
    <name type="scientific">Rotaria sordida</name>
    <dbReference type="NCBI Taxonomy" id="392033"/>
    <lineage>
        <taxon>Eukaryota</taxon>
        <taxon>Metazoa</taxon>
        <taxon>Spiralia</taxon>
        <taxon>Gnathifera</taxon>
        <taxon>Rotifera</taxon>
        <taxon>Eurotatoria</taxon>
        <taxon>Bdelloidea</taxon>
        <taxon>Philodinida</taxon>
        <taxon>Philodinidae</taxon>
        <taxon>Rotaria</taxon>
    </lineage>
</organism>
<dbReference type="EMBL" id="CAJOAX010001424">
    <property type="protein sequence ID" value="CAF3714350.1"/>
    <property type="molecule type" value="Genomic_DNA"/>
</dbReference>
<keyword evidence="2" id="KW-1133">Transmembrane helix</keyword>
<evidence type="ECO:0000313" key="6">
    <source>
        <dbReference type="EMBL" id="CAF3958835.1"/>
    </source>
</evidence>
<keyword evidence="2" id="KW-0812">Transmembrane</keyword>
<dbReference type="Proteomes" id="UP000663882">
    <property type="component" value="Unassembled WGS sequence"/>
</dbReference>
<proteinExistence type="predicted"/>
<feature type="non-terminal residue" evidence="4">
    <location>
        <position position="72"/>
    </location>
</feature>
<dbReference type="EMBL" id="CAJNOO010005287">
    <property type="protein sequence ID" value="CAF1411969.1"/>
    <property type="molecule type" value="Genomic_DNA"/>
</dbReference>
<dbReference type="Proteomes" id="UP000663874">
    <property type="component" value="Unassembled WGS sequence"/>
</dbReference>